<dbReference type="Gene3D" id="3.30.559.30">
    <property type="entry name" value="Nonribosomal peptide synthetase, condensation domain"/>
    <property type="match status" value="1"/>
</dbReference>
<sequence length="420" mass="45277">MTVADAGLLSHGQLSVWRDVEGLPRHRWHEANTWTHWTVPDGVGTGRVRQALHALGARHQSLHTVYDFGDPAAPRQVLRPFDGEVGITESPAGPATAGPAATAAELLAEPFHLEREFGWRARIVTKGGRPTTVVLVKHHLTADGWCDGVLAADFRRLLHEPDLPAEPFAPGPSELADWQHSEQRARQRNAAAAHWERVFTSGRAAYPRPDGAAAGFLQCTVRSRRARAGAQAIADRAGVPLSAAVLAAYTLSLARTAGLDFVVAQLMSSNRFLPQWRDVVTSMNQWTAAPLAVDPGADLAEHAARTHRAALAAYRHGMYDVDTVADLCGRSWPHPVPYEATCAYNFLALEGPTGPGDPAGNDPEVLWEEPFSTIGHGCYLRATDEGGTSLALRLRTRDIPRDQVAAVVEGTHALLAPGLS</sequence>
<keyword evidence="3" id="KW-1185">Reference proteome</keyword>
<evidence type="ECO:0000313" key="2">
    <source>
        <dbReference type="EMBL" id="GAA1083127.1"/>
    </source>
</evidence>
<dbReference type="Proteomes" id="UP001499987">
    <property type="component" value="Unassembled WGS sequence"/>
</dbReference>
<feature type="domain" description="Condensation" evidence="1">
    <location>
        <begin position="45"/>
        <end position="325"/>
    </location>
</feature>
<dbReference type="SUPFAM" id="SSF52777">
    <property type="entry name" value="CoA-dependent acyltransferases"/>
    <property type="match status" value="2"/>
</dbReference>
<dbReference type="InterPro" id="IPR023213">
    <property type="entry name" value="CAT-like_dom_sf"/>
</dbReference>
<evidence type="ECO:0000313" key="3">
    <source>
        <dbReference type="Proteomes" id="UP001499987"/>
    </source>
</evidence>
<dbReference type="EMBL" id="BAAALD010000021">
    <property type="protein sequence ID" value="GAA1083127.1"/>
    <property type="molecule type" value="Genomic_DNA"/>
</dbReference>
<dbReference type="RefSeq" id="WP_344623880.1">
    <property type="nucleotide sequence ID" value="NZ_BAAALD010000021.1"/>
</dbReference>
<comment type="caution">
    <text evidence="2">The sequence shown here is derived from an EMBL/GenBank/DDBJ whole genome shotgun (WGS) entry which is preliminary data.</text>
</comment>
<proteinExistence type="predicted"/>
<name>A0ABP4DZX5_9ACTN</name>
<dbReference type="InterPro" id="IPR001242">
    <property type="entry name" value="Condensation_dom"/>
</dbReference>
<accession>A0ABP4DZX5</accession>
<evidence type="ECO:0000259" key="1">
    <source>
        <dbReference type="Pfam" id="PF00668"/>
    </source>
</evidence>
<protein>
    <recommendedName>
        <fullName evidence="1">Condensation domain-containing protein</fullName>
    </recommendedName>
</protein>
<reference evidence="3" key="1">
    <citation type="journal article" date="2019" name="Int. J. Syst. Evol. Microbiol.">
        <title>The Global Catalogue of Microorganisms (GCM) 10K type strain sequencing project: providing services to taxonomists for standard genome sequencing and annotation.</title>
        <authorList>
            <consortium name="The Broad Institute Genomics Platform"/>
            <consortium name="The Broad Institute Genome Sequencing Center for Infectious Disease"/>
            <person name="Wu L."/>
            <person name="Ma J."/>
        </authorList>
    </citation>
    <scope>NUCLEOTIDE SEQUENCE [LARGE SCALE GENOMIC DNA]</scope>
    <source>
        <strain evidence="3">JCM 13002</strain>
    </source>
</reference>
<gene>
    <name evidence="2" type="ORF">GCM10009663_27730</name>
</gene>
<organism evidence="2 3">
    <name type="scientific">Kitasatospora arboriphila</name>
    <dbReference type="NCBI Taxonomy" id="258052"/>
    <lineage>
        <taxon>Bacteria</taxon>
        <taxon>Bacillati</taxon>
        <taxon>Actinomycetota</taxon>
        <taxon>Actinomycetes</taxon>
        <taxon>Kitasatosporales</taxon>
        <taxon>Streptomycetaceae</taxon>
        <taxon>Kitasatospora</taxon>
    </lineage>
</organism>
<dbReference type="Pfam" id="PF00668">
    <property type="entry name" value="Condensation"/>
    <property type="match status" value="1"/>
</dbReference>
<dbReference type="Gene3D" id="3.30.559.10">
    <property type="entry name" value="Chloramphenicol acetyltransferase-like domain"/>
    <property type="match status" value="1"/>
</dbReference>